<dbReference type="SUPFAM" id="SSF51735">
    <property type="entry name" value="NAD(P)-binding Rossmann-fold domains"/>
    <property type="match status" value="1"/>
</dbReference>
<dbReference type="Proteomes" id="UP000248806">
    <property type="component" value="Unassembled WGS sequence"/>
</dbReference>
<proteinExistence type="predicted"/>
<comment type="caution">
    <text evidence="1">The sequence shown here is derived from an EMBL/GenBank/DDBJ whole genome shotgun (WGS) entry which is preliminary data.</text>
</comment>
<accession>A0A326U4W8</accession>
<protein>
    <submittedName>
        <fullName evidence="1">Uncharacterized protein</fullName>
    </submittedName>
</protein>
<sequence>MPCYQGAWCGTCWLRPPICRDLRYWSSPTGPSWDGGGRSVSRLSWGVSCCLGRSGAGTFLAWCARVNRTTAADNTWRGRSRFCPDPHQPCSSKAISAYPGDGSNRWPAVHRLDAAHLFQLALEKAPTGSVLHAVADEGVPVCEIAGVISRRPGVPAVSLPIEEAGSHFG</sequence>
<organism evidence="1 2">
    <name type="scientific">Thermosporothrix hazakensis</name>
    <dbReference type="NCBI Taxonomy" id="644383"/>
    <lineage>
        <taxon>Bacteria</taxon>
        <taxon>Bacillati</taxon>
        <taxon>Chloroflexota</taxon>
        <taxon>Ktedonobacteria</taxon>
        <taxon>Ktedonobacterales</taxon>
        <taxon>Thermosporotrichaceae</taxon>
        <taxon>Thermosporothrix</taxon>
    </lineage>
</organism>
<evidence type="ECO:0000313" key="1">
    <source>
        <dbReference type="EMBL" id="PZW27126.1"/>
    </source>
</evidence>
<keyword evidence="2" id="KW-1185">Reference proteome</keyword>
<gene>
    <name evidence="1" type="ORF">EI42_03689</name>
</gene>
<name>A0A326U4W8_THEHA</name>
<dbReference type="InterPro" id="IPR036291">
    <property type="entry name" value="NAD(P)-bd_dom_sf"/>
</dbReference>
<reference evidence="1 2" key="1">
    <citation type="submission" date="2018-06" db="EMBL/GenBank/DDBJ databases">
        <title>Genomic Encyclopedia of Archaeal and Bacterial Type Strains, Phase II (KMG-II): from individual species to whole genera.</title>
        <authorList>
            <person name="Goeker M."/>
        </authorList>
    </citation>
    <scope>NUCLEOTIDE SEQUENCE [LARGE SCALE GENOMIC DNA]</scope>
    <source>
        <strain evidence="1 2">ATCC BAA-1881</strain>
    </source>
</reference>
<dbReference type="Gene3D" id="3.40.50.720">
    <property type="entry name" value="NAD(P)-binding Rossmann-like Domain"/>
    <property type="match status" value="1"/>
</dbReference>
<dbReference type="AlphaFoldDB" id="A0A326U4W8"/>
<dbReference type="EMBL" id="QKUF01000013">
    <property type="protein sequence ID" value="PZW27126.1"/>
    <property type="molecule type" value="Genomic_DNA"/>
</dbReference>
<evidence type="ECO:0000313" key="2">
    <source>
        <dbReference type="Proteomes" id="UP000248806"/>
    </source>
</evidence>